<accession>A0A2A2TRJ0</accession>
<dbReference type="RefSeq" id="WP_095719757.1">
    <property type="nucleotide sequence ID" value="NZ_NTFS01000001.1"/>
</dbReference>
<dbReference type="InterPro" id="IPR011335">
    <property type="entry name" value="Restrct_endonuc-II-like"/>
</dbReference>
<sequence length="193" mass="22239">MVANPQFKYMTPEEFLVWEKTQELRYEYIDGEVFAMTGGTKPHNRIAINFTTAVDGFLGEKGCDIYMNDVKVELFPSGPYHYPDVVVTCDERDKESIDLVRFPCLIVEVLSPSTEAFDRGKKFTRYRQLSSLKEYVLIESDEVGVECFRRNDEGLWVLHTYGSGDTLNLESIGFSIAVDKLYRQVRFDVEAKN</sequence>
<dbReference type="Gene3D" id="3.90.1570.10">
    <property type="entry name" value="tt1808, chain A"/>
    <property type="match status" value="1"/>
</dbReference>
<evidence type="ECO:0000313" key="2">
    <source>
        <dbReference type="EMBL" id="PAX60778.1"/>
    </source>
</evidence>
<evidence type="ECO:0000259" key="1">
    <source>
        <dbReference type="Pfam" id="PF05685"/>
    </source>
</evidence>
<proteinExistence type="predicted"/>
<dbReference type="OrthoDB" id="424506at2"/>
<dbReference type="EMBL" id="NTFS01000001">
    <property type="protein sequence ID" value="PAX60778.1"/>
    <property type="molecule type" value="Genomic_DNA"/>
</dbReference>
<dbReference type="AlphaFoldDB" id="A0A2A2TRJ0"/>
<reference evidence="2 3" key="1">
    <citation type="submission" date="2017-08" db="EMBL/GenBank/DDBJ databases">
        <title>Draft genome sequence of filamentous cyanobacterium Calothrix elsteri CCALA 953.</title>
        <authorList>
            <person name="Gagunashvili A.N."/>
            <person name="Elster J."/>
            <person name="Andresson O.S."/>
        </authorList>
    </citation>
    <scope>NUCLEOTIDE SEQUENCE [LARGE SCALE GENOMIC DNA]</scope>
    <source>
        <strain evidence="2 3">CCALA 953</strain>
    </source>
</reference>
<dbReference type="Pfam" id="PF05685">
    <property type="entry name" value="Uma2"/>
    <property type="match status" value="1"/>
</dbReference>
<comment type="caution">
    <text evidence="2">The sequence shown here is derived from an EMBL/GenBank/DDBJ whole genome shotgun (WGS) entry which is preliminary data.</text>
</comment>
<dbReference type="Proteomes" id="UP000218238">
    <property type="component" value="Unassembled WGS sequence"/>
</dbReference>
<evidence type="ECO:0000313" key="3">
    <source>
        <dbReference type="Proteomes" id="UP000218238"/>
    </source>
</evidence>
<dbReference type="SUPFAM" id="SSF52980">
    <property type="entry name" value="Restriction endonuclease-like"/>
    <property type="match status" value="1"/>
</dbReference>
<gene>
    <name evidence="2" type="ORF">CK510_00265</name>
</gene>
<protein>
    <recommendedName>
        <fullName evidence="1">Putative restriction endonuclease domain-containing protein</fullName>
    </recommendedName>
</protein>
<dbReference type="InterPro" id="IPR008538">
    <property type="entry name" value="Uma2"/>
</dbReference>
<dbReference type="PANTHER" id="PTHR36558:SF1">
    <property type="entry name" value="RESTRICTION ENDONUCLEASE DOMAIN-CONTAINING PROTEIN-RELATED"/>
    <property type="match status" value="1"/>
</dbReference>
<organism evidence="2 3">
    <name type="scientific">Brunnivagina elsteri CCALA 953</name>
    <dbReference type="NCBI Taxonomy" id="987040"/>
    <lineage>
        <taxon>Bacteria</taxon>
        <taxon>Bacillati</taxon>
        <taxon>Cyanobacteriota</taxon>
        <taxon>Cyanophyceae</taxon>
        <taxon>Nostocales</taxon>
        <taxon>Calotrichaceae</taxon>
        <taxon>Brunnivagina</taxon>
    </lineage>
</organism>
<dbReference type="CDD" id="cd06260">
    <property type="entry name" value="DUF820-like"/>
    <property type="match status" value="1"/>
</dbReference>
<dbReference type="InterPro" id="IPR012296">
    <property type="entry name" value="Nuclease_put_TT1808"/>
</dbReference>
<keyword evidence="3" id="KW-1185">Reference proteome</keyword>
<feature type="domain" description="Putative restriction endonuclease" evidence="1">
    <location>
        <begin position="12"/>
        <end position="178"/>
    </location>
</feature>
<name>A0A2A2TRJ0_9CYAN</name>
<dbReference type="PANTHER" id="PTHR36558">
    <property type="entry name" value="GLR1098 PROTEIN"/>
    <property type="match status" value="1"/>
</dbReference>